<dbReference type="SMART" id="SM00530">
    <property type="entry name" value="HTH_XRE"/>
    <property type="match status" value="1"/>
</dbReference>
<dbReference type="RefSeq" id="WP_168150415.1">
    <property type="nucleotide sequence ID" value="NZ_JAAWVT010000001.1"/>
</dbReference>
<feature type="domain" description="HTH cro/C1-type" evidence="1">
    <location>
        <begin position="18"/>
        <end position="73"/>
    </location>
</feature>
<dbReference type="PANTHER" id="PTHR37301">
    <property type="entry name" value="DNA-BINDING PROTEIN-RELATED"/>
    <property type="match status" value="1"/>
</dbReference>
<dbReference type="Pfam" id="PF13443">
    <property type="entry name" value="HTH_26"/>
    <property type="match status" value="1"/>
</dbReference>
<dbReference type="Proteomes" id="UP000746595">
    <property type="component" value="Unassembled WGS sequence"/>
</dbReference>
<protein>
    <submittedName>
        <fullName evidence="2">Helix-turn-helix domain-containing protein</fullName>
    </submittedName>
</protein>
<comment type="caution">
    <text evidence="2">The sequence shown here is derived from an EMBL/GenBank/DDBJ whole genome shotgun (WGS) entry which is preliminary data.</text>
</comment>
<evidence type="ECO:0000313" key="2">
    <source>
        <dbReference type="EMBL" id="NKG19468.1"/>
    </source>
</evidence>
<dbReference type="SUPFAM" id="SSF47413">
    <property type="entry name" value="lambda repressor-like DNA-binding domains"/>
    <property type="match status" value="1"/>
</dbReference>
<evidence type="ECO:0000259" key="1">
    <source>
        <dbReference type="PROSITE" id="PS50943"/>
    </source>
</evidence>
<evidence type="ECO:0000313" key="3">
    <source>
        <dbReference type="Proteomes" id="UP000746595"/>
    </source>
</evidence>
<reference evidence="2 3" key="1">
    <citation type="submission" date="2020-04" db="EMBL/GenBank/DDBJ databases">
        <title>Paeniglutamicibacter sp. ANT13_2, a novel actinomycete isolated from sediment in Antarctica.</title>
        <authorList>
            <person name="Sakdapetsiri C."/>
            <person name="Pinyakong O."/>
        </authorList>
    </citation>
    <scope>NUCLEOTIDE SEQUENCE [LARGE SCALE GENOMIC DNA]</scope>
    <source>
        <strain evidence="2 3">ANT13_2</strain>
    </source>
</reference>
<dbReference type="PANTHER" id="PTHR37301:SF1">
    <property type="entry name" value="DNA-BINDING PROTEIN"/>
    <property type="match status" value="1"/>
</dbReference>
<proteinExistence type="predicted"/>
<keyword evidence="3" id="KW-1185">Reference proteome</keyword>
<dbReference type="InterPro" id="IPR001387">
    <property type="entry name" value="Cro/C1-type_HTH"/>
</dbReference>
<dbReference type="EMBL" id="JAAWVT010000001">
    <property type="protein sequence ID" value="NKG19468.1"/>
    <property type="molecule type" value="Genomic_DNA"/>
</dbReference>
<dbReference type="InterPro" id="IPR010982">
    <property type="entry name" value="Lambda_DNA-bd_dom_sf"/>
</dbReference>
<gene>
    <name evidence="2" type="ORF">HED64_01940</name>
</gene>
<organism evidence="2 3">
    <name type="scientific">Paeniglutamicibacter terrestris</name>
    <dbReference type="NCBI Taxonomy" id="2723403"/>
    <lineage>
        <taxon>Bacteria</taxon>
        <taxon>Bacillati</taxon>
        <taxon>Actinomycetota</taxon>
        <taxon>Actinomycetes</taxon>
        <taxon>Micrococcales</taxon>
        <taxon>Micrococcaceae</taxon>
        <taxon>Paeniglutamicibacter</taxon>
    </lineage>
</organism>
<name>A0ABX1FZT3_9MICC</name>
<dbReference type="Gene3D" id="1.10.260.40">
    <property type="entry name" value="lambda repressor-like DNA-binding domains"/>
    <property type="match status" value="1"/>
</dbReference>
<dbReference type="PROSITE" id="PS50943">
    <property type="entry name" value="HTH_CROC1"/>
    <property type="match status" value="1"/>
</dbReference>
<sequence length="78" mass="8551">MAGNNEDIDLSSGVHCRLDALLHERSMTLTRLGELAGVSIVNLSVLKNDRAKAIRFSTLVSICRVLECEIGELLVLEK</sequence>
<accession>A0ABX1FZT3</accession>